<dbReference type="RefSeq" id="WP_252804686.1">
    <property type="nucleotide sequence ID" value="NZ_BAAABM010000007.1"/>
</dbReference>
<evidence type="ECO:0000313" key="2">
    <source>
        <dbReference type="Proteomes" id="UP001501822"/>
    </source>
</evidence>
<keyword evidence="2" id="KW-1185">Reference proteome</keyword>
<gene>
    <name evidence="1" type="ORF">GCM10010151_09200</name>
</gene>
<reference evidence="1 2" key="1">
    <citation type="journal article" date="2019" name="Int. J. Syst. Evol. Microbiol.">
        <title>The Global Catalogue of Microorganisms (GCM) 10K type strain sequencing project: providing services to taxonomists for standard genome sequencing and annotation.</title>
        <authorList>
            <consortium name="The Broad Institute Genomics Platform"/>
            <consortium name="The Broad Institute Genome Sequencing Center for Infectious Disease"/>
            <person name="Wu L."/>
            <person name="Ma J."/>
        </authorList>
    </citation>
    <scope>NUCLEOTIDE SEQUENCE [LARGE SCALE GENOMIC DNA]</scope>
    <source>
        <strain evidence="1 2">JCM 3146</strain>
    </source>
</reference>
<organism evidence="1 2">
    <name type="scientific">Actinoallomurus spadix</name>
    <dbReference type="NCBI Taxonomy" id="79912"/>
    <lineage>
        <taxon>Bacteria</taxon>
        <taxon>Bacillati</taxon>
        <taxon>Actinomycetota</taxon>
        <taxon>Actinomycetes</taxon>
        <taxon>Streptosporangiales</taxon>
        <taxon>Thermomonosporaceae</taxon>
        <taxon>Actinoallomurus</taxon>
    </lineage>
</organism>
<sequence>MTVKKKGAPARKADAGRASDKQKSWFKSLSAWTKTALIGPIAVTVLGAAILKVVGLTDGGGSTPATSTGLKLEPKAPAMMINRIGIEHLESAASMATGTVINAAVVDRLNAAGTNVYSEAGDERLRALGAANVNVETATLAVTGNRKNLVRITDIRALAQCEARLTGTLFFSPTAGESHSAKIGFDLDKPNPVAQNVVDKGAGPEFVGNYFPDHEYDLAPGEPTTFVLTARTTKYHCRYRYQFELLVDGKPATQIVDYHGRPFEVTAQAYTYSTAQHDSDFSAYQALYVTPFVADLSPAVTTVHEGGWSSADPAHFTF</sequence>
<evidence type="ECO:0000313" key="1">
    <source>
        <dbReference type="EMBL" id="GAA0321586.1"/>
    </source>
</evidence>
<dbReference type="EMBL" id="BAAABM010000007">
    <property type="protein sequence ID" value="GAA0321586.1"/>
    <property type="molecule type" value="Genomic_DNA"/>
</dbReference>
<dbReference type="Proteomes" id="UP001501822">
    <property type="component" value="Unassembled WGS sequence"/>
</dbReference>
<name>A0ABN0W038_9ACTN</name>
<protein>
    <submittedName>
        <fullName evidence="1">Uncharacterized protein</fullName>
    </submittedName>
</protein>
<proteinExistence type="predicted"/>
<accession>A0ABN0W038</accession>
<comment type="caution">
    <text evidence="1">The sequence shown here is derived from an EMBL/GenBank/DDBJ whole genome shotgun (WGS) entry which is preliminary data.</text>
</comment>